<proteinExistence type="predicted"/>
<evidence type="ECO:0000313" key="3">
    <source>
        <dbReference type="Proteomes" id="UP000265520"/>
    </source>
</evidence>
<keyword evidence="3" id="KW-1185">Reference proteome</keyword>
<dbReference type="InterPro" id="IPR025486">
    <property type="entry name" value="DUF4378"/>
</dbReference>
<dbReference type="GO" id="GO:0051513">
    <property type="term" value="P:regulation of monopolar cell growth"/>
    <property type="evidence" value="ECO:0007669"/>
    <property type="project" value="InterPro"/>
</dbReference>
<protein>
    <submittedName>
        <fullName evidence="2">Protein LONGIFOLIA 1-like</fullName>
    </submittedName>
</protein>
<dbReference type="PANTHER" id="PTHR31680:SF15">
    <property type="entry name" value="PROTEIN LONGIFOLIA 2"/>
    <property type="match status" value="1"/>
</dbReference>
<dbReference type="Pfam" id="PF14309">
    <property type="entry name" value="DUF4378"/>
    <property type="match status" value="1"/>
</dbReference>
<reference evidence="2 3" key="1">
    <citation type="journal article" date="2018" name="Front. Plant Sci.">
        <title>Red Clover (Trifolium pratense) and Zigzag Clover (T. medium) - A Picture of Genomic Similarities and Differences.</title>
        <authorList>
            <person name="Dluhosova J."/>
            <person name="Istvanek J."/>
            <person name="Nedelnik J."/>
            <person name="Repkova J."/>
        </authorList>
    </citation>
    <scope>NUCLEOTIDE SEQUENCE [LARGE SCALE GENOMIC DNA]</scope>
    <source>
        <strain evidence="3">cv. 10/8</strain>
        <tissue evidence="2">Leaf</tissue>
    </source>
</reference>
<dbReference type="InterPro" id="IPR033334">
    <property type="entry name" value="LNG1/2"/>
</dbReference>
<dbReference type="AlphaFoldDB" id="A0A392MHX4"/>
<evidence type="ECO:0000313" key="2">
    <source>
        <dbReference type="EMBL" id="MCH86921.1"/>
    </source>
</evidence>
<dbReference type="PANTHER" id="PTHR31680">
    <property type="entry name" value="LONGIFOLIA PROTEIN"/>
    <property type="match status" value="1"/>
</dbReference>
<name>A0A392MHX4_9FABA</name>
<dbReference type="Proteomes" id="UP000265520">
    <property type="component" value="Unassembled WGS sequence"/>
</dbReference>
<accession>A0A392MHX4</accession>
<sequence length="211" mass="24436">MDTVLCEALSTDDGEENTVAQILQEIDQIDEELIDFDNIKNPDHKYISEILTASGLVSDQKSNQILHSHGHLINPKLFFALEQVKTNKVHFNIKDDTEKIYRAFSSEKMQRKLIFDAVTDMLVNKLIYENSSRKLKGKRLFEELCTEIDELQPPNRNVSNVHEDENLTSLLCRDLKNHNTIWTNCCSEKPNIVLDIERSIFKDLITEVCER</sequence>
<gene>
    <name evidence="2" type="ORF">A2U01_0007784</name>
</gene>
<organism evidence="2 3">
    <name type="scientific">Trifolium medium</name>
    <dbReference type="NCBI Taxonomy" id="97028"/>
    <lineage>
        <taxon>Eukaryota</taxon>
        <taxon>Viridiplantae</taxon>
        <taxon>Streptophyta</taxon>
        <taxon>Embryophyta</taxon>
        <taxon>Tracheophyta</taxon>
        <taxon>Spermatophyta</taxon>
        <taxon>Magnoliopsida</taxon>
        <taxon>eudicotyledons</taxon>
        <taxon>Gunneridae</taxon>
        <taxon>Pentapetalae</taxon>
        <taxon>rosids</taxon>
        <taxon>fabids</taxon>
        <taxon>Fabales</taxon>
        <taxon>Fabaceae</taxon>
        <taxon>Papilionoideae</taxon>
        <taxon>50 kb inversion clade</taxon>
        <taxon>NPAAA clade</taxon>
        <taxon>Hologalegina</taxon>
        <taxon>IRL clade</taxon>
        <taxon>Trifolieae</taxon>
        <taxon>Trifolium</taxon>
    </lineage>
</organism>
<comment type="caution">
    <text evidence="2">The sequence shown here is derived from an EMBL/GenBank/DDBJ whole genome shotgun (WGS) entry which is preliminary data.</text>
</comment>
<feature type="domain" description="DUF4378" evidence="1">
    <location>
        <begin position="43"/>
        <end position="207"/>
    </location>
</feature>
<evidence type="ECO:0000259" key="1">
    <source>
        <dbReference type="Pfam" id="PF14309"/>
    </source>
</evidence>
<dbReference type="EMBL" id="LXQA010011197">
    <property type="protein sequence ID" value="MCH86921.1"/>
    <property type="molecule type" value="Genomic_DNA"/>
</dbReference>